<organism evidence="1 2">
    <name type="scientific">Nitrosomonas oligotropha</name>
    <dbReference type="NCBI Taxonomy" id="42354"/>
    <lineage>
        <taxon>Bacteria</taxon>
        <taxon>Pseudomonadati</taxon>
        <taxon>Pseudomonadota</taxon>
        <taxon>Betaproteobacteria</taxon>
        <taxon>Nitrosomonadales</taxon>
        <taxon>Nitrosomonadaceae</taxon>
        <taxon>Nitrosomonas</taxon>
    </lineage>
</organism>
<accession>A0A1H8UCY3</accession>
<reference evidence="2" key="1">
    <citation type="submission" date="2016-10" db="EMBL/GenBank/DDBJ databases">
        <authorList>
            <person name="Varghese N."/>
            <person name="Submissions S."/>
        </authorList>
    </citation>
    <scope>NUCLEOTIDE SEQUENCE [LARGE SCALE GENOMIC DNA]</scope>
    <source>
        <strain evidence="2">Nm76</strain>
    </source>
</reference>
<dbReference type="RefSeq" id="WP_090322114.1">
    <property type="nucleotide sequence ID" value="NZ_FNOE01000036.1"/>
</dbReference>
<evidence type="ECO:0000313" key="1">
    <source>
        <dbReference type="EMBL" id="SEP01089.1"/>
    </source>
</evidence>
<dbReference type="EMBL" id="FODO01000033">
    <property type="protein sequence ID" value="SEP01089.1"/>
    <property type="molecule type" value="Genomic_DNA"/>
</dbReference>
<proteinExistence type="predicted"/>
<evidence type="ECO:0000313" key="2">
    <source>
        <dbReference type="Proteomes" id="UP000198814"/>
    </source>
</evidence>
<gene>
    <name evidence="1" type="ORF">SAMN05216333_13314</name>
</gene>
<keyword evidence="2" id="KW-1185">Reference proteome</keyword>
<name>A0A1H8UCY3_9PROT</name>
<protein>
    <submittedName>
        <fullName evidence="1">Uncharacterized protein</fullName>
    </submittedName>
</protein>
<sequence length="127" mass="14440">MDSDLAHEEDSWLEEGCGLEEVIKFLESLIDIEIDGGNDISMFSIYNESHMGRLRSDEDRSNVIDAVNRVKEFLECSVEEVDSKKEFSYQKGCEKLTQRGFETSYSDDQDGNSVDSIQIGNLRLDLS</sequence>
<dbReference type="AlphaFoldDB" id="A0A1H8UCY3"/>
<dbReference type="Proteomes" id="UP000198814">
    <property type="component" value="Unassembled WGS sequence"/>
</dbReference>